<sequence>MPPSVHESTHTMARFTGYLQPVCLYGLLVILTMGCLPVRVSAMGLPRPPPNVNFTIGVEGFVWCKTCRYAGYVKSKDASPLPNAAALLRCRRGKWALSVWGETDARGHFLIQTGAQVAAFTSKDCRVYVPRSPAPRACGVALQPGRKKGSPLKFRRFVALPDGLQGLYSAGNFVFGPQDPKKC</sequence>
<keyword evidence="2" id="KW-1133">Transmembrane helix</keyword>
<dbReference type="EnsemblPlants" id="LPERR01G25320.1">
    <property type="protein sequence ID" value="LPERR01G25320.1"/>
    <property type="gene ID" value="LPERR01G25320"/>
</dbReference>
<evidence type="ECO:0000256" key="1">
    <source>
        <dbReference type="ARBA" id="ARBA00022729"/>
    </source>
</evidence>
<evidence type="ECO:0000256" key="2">
    <source>
        <dbReference type="SAM" id="Phobius"/>
    </source>
</evidence>
<evidence type="ECO:0008006" key="5">
    <source>
        <dbReference type="Google" id="ProtNLM"/>
    </source>
</evidence>
<dbReference type="Gramene" id="LPERR01G25320.1">
    <property type="protein sequence ID" value="LPERR01G25320.1"/>
    <property type="gene ID" value="LPERR01G25320"/>
</dbReference>
<dbReference type="AlphaFoldDB" id="A0A0D9V563"/>
<protein>
    <recommendedName>
        <fullName evidence="5">Non-classical arabinogalactan protein 30</fullName>
    </recommendedName>
</protein>
<feature type="transmembrane region" description="Helical" evidence="2">
    <location>
        <begin position="18"/>
        <end position="38"/>
    </location>
</feature>
<dbReference type="Proteomes" id="UP000032180">
    <property type="component" value="Chromosome 1"/>
</dbReference>
<dbReference type="GO" id="GO:0071944">
    <property type="term" value="C:cell periphery"/>
    <property type="evidence" value="ECO:0007669"/>
    <property type="project" value="TreeGrafter"/>
</dbReference>
<reference evidence="4" key="2">
    <citation type="submission" date="2013-12" db="EMBL/GenBank/DDBJ databases">
        <authorList>
            <person name="Yu Y."/>
            <person name="Lee S."/>
            <person name="de Baynast K."/>
            <person name="Wissotski M."/>
            <person name="Liu L."/>
            <person name="Talag J."/>
            <person name="Goicoechea J."/>
            <person name="Angelova A."/>
            <person name="Jetty R."/>
            <person name="Kudrna D."/>
            <person name="Golser W."/>
            <person name="Rivera L."/>
            <person name="Zhang J."/>
            <person name="Wing R."/>
        </authorList>
    </citation>
    <scope>NUCLEOTIDE SEQUENCE</scope>
</reference>
<reference evidence="3" key="3">
    <citation type="submission" date="2015-04" db="UniProtKB">
        <authorList>
            <consortium name="EnsemblPlants"/>
        </authorList>
    </citation>
    <scope>IDENTIFICATION</scope>
</reference>
<keyword evidence="1" id="KW-0732">Signal</keyword>
<accession>A0A0D9V563</accession>
<dbReference type="HOGENOM" id="CLU_128430_0_1_1"/>
<dbReference type="eggNOG" id="ENOG502S5WS">
    <property type="taxonomic scope" value="Eukaryota"/>
</dbReference>
<proteinExistence type="predicted"/>
<dbReference type="Pfam" id="PF01190">
    <property type="entry name" value="Pollen_Ole_e_1"/>
    <property type="match status" value="1"/>
</dbReference>
<keyword evidence="4" id="KW-1185">Reference proteome</keyword>
<keyword evidence="2" id="KW-0472">Membrane</keyword>
<reference evidence="3 4" key="1">
    <citation type="submission" date="2012-08" db="EMBL/GenBank/DDBJ databases">
        <title>Oryza genome evolution.</title>
        <authorList>
            <person name="Wing R.A."/>
        </authorList>
    </citation>
    <scope>NUCLEOTIDE SEQUENCE</scope>
</reference>
<organism evidence="3 4">
    <name type="scientific">Leersia perrieri</name>
    <dbReference type="NCBI Taxonomy" id="77586"/>
    <lineage>
        <taxon>Eukaryota</taxon>
        <taxon>Viridiplantae</taxon>
        <taxon>Streptophyta</taxon>
        <taxon>Embryophyta</taxon>
        <taxon>Tracheophyta</taxon>
        <taxon>Spermatophyta</taxon>
        <taxon>Magnoliopsida</taxon>
        <taxon>Liliopsida</taxon>
        <taxon>Poales</taxon>
        <taxon>Poaceae</taxon>
        <taxon>BOP clade</taxon>
        <taxon>Oryzoideae</taxon>
        <taxon>Oryzeae</taxon>
        <taxon>Oryzinae</taxon>
        <taxon>Leersia</taxon>
    </lineage>
</organism>
<name>A0A0D9V563_9ORYZ</name>
<dbReference type="STRING" id="77586.A0A0D9V563"/>
<keyword evidence="2" id="KW-0812">Transmembrane</keyword>
<dbReference type="PANTHER" id="PTHR33470">
    <property type="entry name" value="OS01G0164075 PROTEIN"/>
    <property type="match status" value="1"/>
</dbReference>
<dbReference type="PANTHER" id="PTHR33470:SF52">
    <property type="entry name" value="OS01G0725900 PROTEIN"/>
    <property type="match status" value="1"/>
</dbReference>
<evidence type="ECO:0000313" key="3">
    <source>
        <dbReference type="EnsemblPlants" id="LPERR01G25320.1"/>
    </source>
</evidence>
<evidence type="ECO:0000313" key="4">
    <source>
        <dbReference type="Proteomes" id="UP000032180"/>
    </source>
</evidence>